<keyword evidence="3" id="KW-1185">Reference proteome</keyword>
<reference evidence="2" key="2">
    <citation type="submission" date="2023-03" db="EMBL/GenBank/DDBJ databases">
        <authorList>
            <person name="Inwood S.N."/>
            <person name="Skelly J.G."/>
            <person name="Guhlin J."/>
            <person name="Harrop T.W.R."/>
            <person name="Goldson S.G."/>
            <person name="Dearden P.K."/>
        </authorList>
    </citation>
    <scope>NUCLEOTIDE SEQUENCE</scope>
    <source>
        <strain evidence="2">Irish</strain>
        <tissue evidence="2">Whole body</tissue>
    </source>
</reference>
<accession>A0AA39FHE7</accession>
<feature type="domain" description="C2H2-type" evidence="1">
    <location>
        <begin position="4"/>
        <end position="25"/>
    </location>
</feature>
<reference evidence="2" key="1">
    <citation type="journal article" date="2023" name="bioRxiv">
        <title>Scaffold-level genome assemblies of two parasitoid biocontrol wasps reveal the parthenogenesis mechanism and an associated novel virus.</title>
        <authorList>
            <person name="Inwood S."/>
            <person name="Skelly J."/>
            <person name="Guhlin J."/>
            <person name="Harrop T."/>
            <person name="Goldson S."/>
            <person name="Dearden P."/>
        </authorList>
    </citation>
    <scope>NUCLEOTIDE SEQUENCE</scope>
    <source>
        <strain evidence="2">Irish</strain>
        <tissue evidence="2">Whole body</tissue>
    </source>
</reference>
<dbReference type="AlphaFoldDB" id="A0AA39FHE7"/>
<proteinExistence type="predicted"/>
<name>A0AA39FHE7_9HYME</name>
<sequence>MFPCPFCESSLCTPELLNGHMKLKHCTHYQETCHCKYEQCLRGFNNVYAYKNHIISEHINSPEDDTNLSTPSKSPKEECWSTEFSTNYDDQLDMVKVIRTESSNLMSLQKFAKIVEYGTSSLIAKLYANNKLLRSSEHDVLEDVQKFYSYTCIEILKQTFISNGEPHSIEMLELIQVAFDNLKSEHMCRKYFESCGHFIKPQSISVDSYLQSQRSHGHKVVAATNSTIEVTPIDTTFHVAFWNYREYIMVLCLMFNIAKKAHRSFRPFKASCGVIWS</sequence>
<organism evidence="2 3">
    <name type="scientific">Microctonus aethiopoides</name>
    <dbReference type="NCBI Taxonomy" id="144406"/>
    <lineage>
        <taxon>Eukaryota</taxon>
        <taxon>Metazoa</taxon>
        <taxon>Ecdysozoa</taxon>
        <taxon>Arthropoda</taxon>
        <taxon>Hexapoda</taxon>
        <taxon>Insecta</taxon>
        <taxon>Pterygota</taxon>
        <taxon>Neoptera</taxon>
        <taxon>Endopterygota</taxon>
        <taxon>Hymenoptera</taxon>
        <taxon>Apocrita</taxon>
        <taxon>Ichneumonoidea</taxon>
        <taxon>Braconidae</taxon>
        <taxon>Euphorinae</taxon>
        <taxon>Microctonus</taxon>
    </lineage>
</organism>
<evidence type="ECO:0000313" key="3">
    <source>
        <dbReference type="Proteomes" id="UP001168990"/>
    </source>
</evidence>
<evidence type="ECO:0000259" key="1">
    <source>
        <dbReference type="PROSITE" id="PS00028"/>
    </source>
</evidence>
<dbReference type="PROSITE" id="PS00028">
    <property type="entry name" value="ZINC_FINGER_C2H2_1"/>
    <property type="match status" value="1"/>
</dbReference>
<dbReference type="Proteomes" id="UP001168990">
    <property type="component" value="Unassembled WGS sequence"/>
</dbReference>
<gene>
    <name evidence="2" type="ORF">PV328_011779</name>
</gene>
<dbReference type="InterPro" id="IPR013087">
    <property type="entry name" value="Znf_C2H2_type"/>
</dbReference>
<evidence type="ECO:0000313" key="2">
    <source>
        <dbReference type="EMBL" id="KAK0169634.1"/>
    </source>
</evidence>
<dbReference type="SMART" id="SM00355">
    <property type="entry name" value="ZnF_C2H2"/>
    <property type="match status" value="2"/>
</dbReference>
<protein>
    <recommendedName>
        <fullName evidence="1">C2H2-type domain-containing protein</fullName>
    </recommendedName>
</protein>
<comment type="caution">
    <text evidence="2">The sequence shown here is derived from an EMBL/GenBank/DDBJ whole genome shotgun (WGS) entry which is preliminary data.</text>
</comment>
<dbReference type="EMBL" id="JAQQBS010000039">
    <property type="protein sequence ID" value="KAK0169634.1"/>
    <property type="molecule type" value="Genomic_DNA"/>
</dbReference>